<accession>A0A8S5RZB6</accession>
<protein>
    <submittedName>
        <fullName evidence="1">Uncharacterized protein</fullName>
    </submittedName>
</protein>
<evidence type="ECO:0000313" key="1">
    <source>
        <dbReference type="EMBL" id="DAF44016.1"/>
    </source>
</evidence>
<dbReference type="EMBL" id="BK032510">
    <property type="protein sequence ID" value="DAF44016.1"/>
    <property type="molecule type" value="Genomic_DNA"/>
</dbReference>
<reference evidence="1" key="1">
    <citation type="journal article" date="2021" name="Proc. Natl. Acad. Sci. U.S.A.">
        <title>A Catalog of Tens of Thousands of Viruses from Human Metagenomes Reveals Hidden Associations with Chronic Diseases.</title>
        <authorList>
            <person name="Tisza M.J."/>
            <person name="Buck C.B."/>
        </authorList>
    </citation>
    <scope>NUCLEOTIDE SEQUENCE</scope>
    <source>
        <strain evidence="1">CtNQV2</strain>
    </source>
</reference>
<proteinExistence type="predicted"/>
<organism evidence="1">
    <name type="scientific">Myoviridae sp. ctNQV2</name>
    <dbReference type="NCBI Taxonomy" id="2827683"/>
    <lineage>
        <taxon>Viruses</taxon>
        <taxon>Duplodnaviria</taxon>
        <taxon>Heunggongvirae</taxon>
        <taxon>Uroviricota</taxon>
        <taxon>Caudoviricetes</taxon>
    </lineage>
</organism>
<sequence>MKPSNRVFYLPYELYVKFIHEGKLKNHKYCHHTGFYLNNEFRFSLPLTKPPKKVHESYYKFMNLDRHLFFNYGLWRLNDYYDDSLFYVNCWINEDKTKLYVCTSNVYKRGKHRLNKRIEYRVYSIDISIIEALKGKNTKISIFSNKYNYDVYYTQYKTDIQININ</sequence>
<name>A0A8S5RZB6_9CAUD</name>